<gene>
    <name evidence="12" type="ORF">FFLO_02162</name>
</gene>
<feature type="compositionally biased region" description="Polar residues" evidence="10">
    <location>
        <begin position="392"/>
        <end position="401"/>
    </location>
</feature>
<evidence type="ECO:0000256" key="6">
    <source>
        <dbReference type="ARBA" id="ARBA00023136"/>
    </source>
</evidence>
<dbReference type="EMBL" id="JABELV010000033">
    <property type="protein sequence ID" value="KAG7562382.1"/>
    <property type="molecule type" value="Genomic_DNA"/>
</dbReference>
<dbReference type="GO" id="GO:0005774">
    <property type="term" value="C:vacuolar membrane"/>
    <property type="evidence" value="ECO:0007669"/>
    <property type="project" value="UniProtKB-SubCell"/>
</dbReference>
<keyword evidence="5" id="KW-0967">Endosome</keyword>
<dbReference type="GO" id="GO:0010008">
    <property type="term" value="C:endosome membrane"/>
    <property type="evidence" value="ECO:0007669"/>
    <property type="project" value="UniProtKB-SubCell"/>
</dbReference>
<name>A0A8K0NU88_9TREE</name>
<evidence type="ECO:0000256" key="7">
    <source>
        <dbReference type="ARBA" id="ARBA00033728"/>
    </source>
</evidence>
<feature type="compositionally biased region" description="Low complexity" evidence="10">
    <location>
        <begin position="127"/>
        <end position="141"/>
    </location>
</feature>
<evidence type="ECO:0000256" key="5">
    <source>
        <dbReference type="ARBA" id="ARBA00022753"/>
    </source>
</evidence>
<evidence type="ECO:0000313" key="12">
    <source>
        <dbReference type="EMBL" id="KAG7562382.1"/>
    </source>
</evidence>
<organism evidence="12 13">
    <name type="scientific">Filobasidium floriforme</name>
    <dbReference type="NCBI Taxonomy" id="5210"/>
    <lineage>
        <taxon>Eukaryota</taxon>
        <taxon>Fungi</taxon>
        <taxon>Dikarya</taxon>
        <taxon>Basidiomycota</taxon>
        <taxon>Agaricomycotina</taxon>
        <taxon>Tremellomycetes</taxon>
        <taxon>Filobasidiales</taxon>
        <taxon>Filobasidiaceae</taxon>
        <taxon>Filobasidium</taxon>
    </lineage>
</organism>
<comment type="similarity">
    <text evidence="3">Belongs to the YPT35 family.</text>
</comment>
<dbReference type="InterPro" id="IPR001683">
    <property type="entry name" value="PX_dom"/>
</dbReference>
<dbReference type="OrthoDB" id="10254720at2759"/>
<evidence type="ECO:0000256" key="9">
    <source>
        <dbReference type="ARBA" id="ARBA00033785"/>
    </source>
</evidence>
<dbReference type="InterPro" id="IPR037917">
    <property type="entry name" value="Ypt35_PX"/>
</dbReference>
<dbReference type="AlphaFoldDB" id="A0A8K0NU88"/>
<comment type="caution">
    <text evidence="12">The sequence shown here is derived from an EMBL/GenBank/DDBJ whole genome shotgun (WGS) entry which is preliminary data.</text>
</comment>
<feature type="compositionally biased region" description="Polar residues" evidence="10">
    <location>
        <begin position="449"/>
        <end position="459"/>
    </location>
</feature>
<feature type="region of interest" description="Disordered" evidence="10">
    <location>
        <begin position="36"/>
        <end position="214"/>
    </location>
</feature>
<dbReference type="SMART" id="SM00312">
    <property type="entry name" value="PX"/>
    <property type="match status" value="1"/>
</dbReference>
<feature type="compositionally biased region" description="Basic and acidic residues" evidence="10">
    <location>
        <begin position="44"/>
        <end position="57"/>
    </location>
</feature>
<feature type="compositionally biased region" description="Low complexity" evidence="10">
    <location>
        <begin position="177"/>
        <end position="186"/>
    </location>
</feature>
<dbReference type="CDD" id="cd07280">
    <property type="entry name" value="PX_YPT35"/>
    <property type="match status" value="1"/>
</dbReference>
<feature type="compositionally biased region" description="Acidic residues" evidence="10">
    <location>
        <begin position="69"/>
        <end position="80"/>
    </location>
</feature>
<dbReference type="InterPro" id="IPR036871">
    <property type="entry name" value="PX_dom_sf"/>
</dbReference>
<keyword evidence="4" id="KW-0926">Vacuole</keyword>
<protein>
    <recommendedName>
        <fullName evidence="8">Endosomal/vacuolar adapter protein YPT35</fullName>
    </recommendedName>
    <alternativeName>
        <fullName evidence="9">PX domain-containing protein YPT35</fullName>
    </alternativeName>
</protein>
<keyword evidence="6" id="KW-0472">Membrane</keyword>
<evidence type="ECO:0000256" key="3">
    <source>
        <dbReference type="ARBA" id="ARBA00007426"/>
    </source>
</evidence>
<feature type="domain" description="PX" evidence="11">
    <location>
        <begin position="454"/>
        <end position="567"/>
    </location>
</feature>
<evidence type="ECO:0000256" key="8">
    <source>
        <dbReference type="ARBA" id="ARBA00033774"/>
    </source>
</evidence>
<dbReference type="PROSITE" id="PS50195">
    <property type="entry name" value="PX"/>
    <property type="match status" value="1"/>
</dbReference>
<evidence type="ECO:0000259" key="11">
    <source>
        <dbReference type="PROSITE" id="PS50195"/>
    </source>
</evidence>
<evidence type="ECO:0000256" key="4">
    <source>
        <dbReference type="ARBA" id="ARBA00022554"/>
    </source>
</evidence>
<dbReference type="Pfam" id="PF00787">
    <property type="entry name" value="PX"/>
    <property type="match status" value="1"/>
</dbReference>
<feature type="compositionally biased region" description="Low complexity" evidence="10">
    <location>
        <begin position="283"/>
        <end position="300"/>
    </location>
</feature>
<dbReference type="Gene3D" id="3.30.1520.10">
    <property type="entry name" value="Phox-like domain"/>
    <property type="match status" value="1"/>
</dbReference>
<evidence type="ECO:0000313" key="13">
    <source>
        <dbReference type="Proteomes" id="UP000812966"/>
    </source>
</evidence>
<reference evidence="12" key="1">
    <citation type="submission" date="2020-04" db="EMBL/GenBank/DDBJ databases">
        <title>Analysis of mating type loci in Filobasidium floriforme.</title>
        <authorList>
            <person name="Nowrousian M."/>
        </authorList>
    </citation>
    <scope>NUCLEOTIDE SEQUENCE</scope>
    <source>
        <strain evidence="12">CBS 6242</strain>
    </source>
</reference>
<dbReference type="Proteomes" id="UP000812966">
    <property type="component" value="Unassembled WGS sequence"/>
</dbReference>
<feature type="region of interest" description="Disordered" evidence="10">
    <location>
        <begin position="358"/>
        <end position="409"/>
    </location>
</feature>
<dbReference type="GO" id="GO:0032266">
    <property type="term" value="F:phosphatidylinositol-3-phosphate binding"/>
    <property type="evidence" value="ECO:0007669"/>
    <property type="project" value="InterPro"/>
</dbReference>
<dbReference type="SUPFAM" id="SSF64268">
    <property type="entry name" value="PX domain"/>
    <property type="match status" value="1"/>
</dbReference>
<feature type="region of interest" description="Disordered" evidence="10">
    <location>
        <begin position="441"/>
        <end position="460"/>
    </location>
</feature>
<sequence>MQRSATSRLAGLSVPPGSIAHLGLNSRSLSASLLNLKAEQQDSDTDRHGSSRRKELDEISIDSTGGDSLGDDQGSDDEDGQEKVGAAVPEPDVDGNNSPLIAIASHGVEDELLKSSFNLPQTDQDEGSGSSGSSDASSSAGTIPTPRSPPPTYEFATGPLLTPKAQPEAGPSRSRRSPLSWSTSSGRIRRIRSSSPGRRSAVADRERNNEDQAISSLEASLNSLVPALLERVPSSSSERSLFRSFDEEALRRRGLKSSCTNTATGIPGKGDGEDDDPNAFVLSISDPPSPRSRSNSISMPGKADGGKMRGSKGKRRIKIVDRSGGEWRDLVERPDEEGQAALNGDELSERIFKAQALAPGTVSEDGGASEPRTPRAPTLINKRLDLDRTRSSPRINSPSPETTERPALTRHQTSLNATQAGEPFARDVQIIGWKIVGGETKVQKDRPGSRSNTPSTSDARNYVEVERGKIGAFVVYECEIYLRQGTKVTRMRRYNDFVELRDALKWAYPKLRYGGTLPKLPPKNNLSKFESKFLKDRQAGLQYWLRTVLLHEQMGSNEIVKRWVLAK</sequence>
<evidence type="ECO:0000256" key="10">
    <source>
        <dbReference type="SAM" id="MobiDB-lite"/>
    </source>
</evidence>
<comment type="subcellular location">
    <subcellularLocation>
        <location evidence="2">Endosome</location>
    </subcellularLocation>
    <subcellularLocation>
        <location evidence="1">Vacuole membrane</location>
        <topology evidence="1">Peripheral membrane protein</topology>
    </subcellularLocation>
</comment>
<evidence type="ECO:0000256" key="1">
    <source>
        <dbReference type="ARBA" id="ARBA00004148"/>
    </source>
</evidence>
<proteinExistence type="inferred from homology"/>
<feature type="compositionally biased region" description="Basic and acidic residues" evidence="10">
    <location>
        <begin position="201"/>
        <end position="210"/>
    </location>
</feature>
<keyword evidence="13" id="KW-1185">Reference proteome</keyword>
<feature type="region of interest" description="Disordered" evidence="10">
    <location>
        <begin position="252"/>
        <end position="321"/>
    </location>
</feature>
<dbReference type="PANTHER" id="PTHR10555">
    <property type="entry name" value="SORTING NEXIN"/>
    <property type="match status" value="1"/>
</dbReference>
<accession>A0A8K0NU88</accession>
<dbReference type="PANTHER" id="PTHR10555:SF170">
    <property type="entry name" value="FI18122P1"/>
    <property type="match status" value="1"/>
</dbReference>
<evidence type="ECO:0000256" key="2">
    <source>
        <dbReference type="ARBA" id="ARBA00004177"/>
    </source>
</evidence>
<comment type="function">
    <text evidence="7">Recruits the lipid transfer protein VPS13 to endosomal and vacuolar membranes.</text>
</comment>